<dbReference type="Pfam" id="PF20613">
    <property type="entry name" value="HipA_2"/>
    <property type="match status" value="1"/>
</dbReference>
<organism evidence="2 3">
    <name type="scientific">Listeria newyorkensis</name>
    <dbReference type="NCBI Taxonomy" id="1497681"/>
    <lineage>
        <taxon>Bacteria</taxon>
        <taxon>Bacillati</taxon>
        <taxon>Bacillota</taxon>
        <taxon>Bacilli</taxon>
        <taxon>Bacillales</taxon>
        <taxon>Listeriaceae</taxon>
        <taxon>Listeria</taxon>
    </lineage>
</organism>
<dbReference type="EMBL" id="MPDH01000020">
    <property type="protein sequence ID" value="PNP88978.1"/>
    <property type="molecule type" value="Genomic_DNA"/>
</dbReference>
<evidence type="ECO:0000313" key="2">
    <source>
        <dbReference type="EMBL" id="PNP88978.1"/>
    </source>
</evidence>
<feature type="domain" description="HipA-like kinase" evidence="1">
    <location>
        <begin position="10"/>
        <end position="229"/>
    </location>
</feature>
<sequence length="268" mass="30388">MEIIQPLSFVSKIKNGKTFPFKVHTANGEYIVKAVNEDFNFKGLINEFICYRLAKLLDLPIPDAALVEINGEFIQDNQTLFEVVPRNCIAFASKYTRGNPNITPPLLNGLLNKDDIPGIIFFDQIIYNNDRAANMGNLIISNSRNLLIIDHSHVFKDGLIWSSNSLHTLTNSPISLVDSFDGKNYAYMQKYVNGHSPFNKISESIEKLSQEDIDLCFSTIPNEWLQEVDGEEIDHLKVFLSHRLAEKDAIINLLKDKCPNWKGGTRND</sequence>
<protein>
    <recommendedName>
        <fullName evidence="1">HipA-like kinase domain-containing protein</fullName>
    </recommendedName>
</protein>
<gene>
    <name evidence="2" type="ORF">BMT55_13990</name>
</gene>
<keyword evidence="3" id="KW-1185">Reference proteome</keyword>
<name>A0ABX4XJB6_9LIST</name>
<accession>A0ABX4XJB6</accession>
<evidence type="ECO:0000259" key="1">
    <source>
        <dbReference type="Pfam" id="PF20613"/>
    </source>
</evidence>
<dbReference type="RefSeq" id="WP_103035024.1">
    <property type="nucleotide sequence ID" value="NZ_MPDH01000020.1"/>
</dbReference>
<reference evidence="2 3" key="1">
    <citation type="submission" date="2016-11" db="EMBL/GenBank/DDBJ databases">
        <title>Whole Genome Sequence of Listeria newyorkensis.</title>
        <authorList>
            <person name="Frink S."/>
            <person name="Morales C."/>
            <person name="Kiang D."/>
        </authorList>
    </citation>
    <scope>NUCLEOTIDE SEQUENCE [LARGE SCALE GENOMIC DNA]</scope>
    <source>
        <strain evidence="2 3">F1604011-044</strain>
    </source>
</reference>
<proteinExistence type="predicted"/>
<evidence type="ECO:0000313" key="3">
    <source>
        <dbReference type="Proteomes" id="UP000236500"/>
    </source>
</evidence>
<comment type="caution">
    <text evidence="2">The sequence shown here is derived from an EMBL/GenBank/DDBJ whole genome shotgun (WGS) entry which is preliminary data.</text>
</comment>
<dbReference type="Proteomes" id="UP000236500">
    <property type="component" value="Unassembled WGS sequence"/>
</dbReference>
<dbReference type="InterPro" id="IPR046748">
    <property type="entry name" value="HipA_2"/>
</dbReference>